<proteinExistence type="predicted"/>
<reference evidence="2" key="1">
    <citation type="submission" date="2016-03" db="EMBL/GenBank/DDBJ databases">
        <title>Mechanisms controlling the formation of the plant cell surface in tip-growing cells are functionally conserved among land plants.</title>
        <authorList>
            <person name="Honkanen S."/>
            <person name="Jones V.A."/>
            <person name="Morieri G."/>
            <person name="Champion C."/>
            <person name="Hetherington A.J."/>
            <person name="Kelly S."/>
            <person name="Saint-Marcoux D."/>
            <person name="Proust H."/>
            <person name="Prescott H."/>
            <person name="Dolan L."/>
        </authorList>
    </citation>
    <scope>NUCLEOTIDE SEQUENCE [LARGE SCALE GENOMIC DNA]</scope>
    <source>
        <tissue evidence="2">Whole gametophyte</tissue>
    </source>
</reference>
<name>A0A176WBJ7_MARPO</name>
<evidence type="ECO:0000256" key="1">
    <source>
        <dbReference type="SAM" id="MobiDB-lite"/>
    </source>
</evidence>
<protein>
    <submittedName>
        <fullName evidence="2">Uncharacterized protein</fullName>
    </submittedName>
</protein>
<comment type="caution">
    <text evidence="2">The sequence shown here is derived from an EMBL/GenBank/DDBJ whole genome shotgun (WGS) entry which is preliminary data.</text>
</comment>
<evidence type="ECO:0000313" key="3">
    <source>
        <dbReference type="Proteomes" id="UP000077202"/>
    </source>
</evidence>
<accession>A0A176WBJ7</accession>
<gene>
    <name evidence="2" type="ORF">AXG93_3893s1080</name>
</gene>
<dbReference type="AlphaFoldDB" id="A0A176WBJ7"/>
<evidence type="ECO:0000313" key="2">
    <source>
        <dbReference type="EMBL" id="OAE30001.1"/>
    </source>
</evidence>
<sequence>MEDDDPRESSGSKVLTSEQLQRLQDLQRRRLQIQKKAQSAPGGKTRSKKKAKKGPPAGGESASEEQQASTLASATAQGCGHSQPRVRVDIPSHRFSPSRDPTTSATIAEPKDNLRVEKECKDDPIQGAVGEVVASANQALAVVKQAGTSWELAAALRINFRIFFHDGSASSRNSRFCNSCSNGAGPKPFPAIDSVPSCYETRRCVNDPE</sequence>
<feature type="region of interest" description="Disordered" evidence="1">
    <location>
        <begin position="1"/>
        <end position="106"/>
    </location>
</feature>
<keyword evidence="3" id="KW-1185">Reference proteome</keyword>
<feature type="compositionally biased region" description="Low complexity" evidence="1">
    <location>
        <begin position="66"/>
        <end position="77"/>
    </location>
</feature>
<feature type="compositionally biased region" description="Polar residues" evidence="1">
    <location>
        <begin position="9"/>
        <end position="18"/>
    </location>
</feature>
<organism evidence="2 3">
    <name type="scientific">Marchantia polymorpha subsp. ruderalis</name>
    <dbReference type="NCBI Taxonomy" id="1480154"/>
    <lineage>
        <taxon>Eukaryota</taxon>
        <taxon>Viridiplantae</taxon>
        <taxon>Streptophyta</taxon>
        <taxon>Embryophyta</taxon>
        <taxon>Marchantiophyta</taxon>
        <taxon>Marchantiopsida</taxon>
        <taxon>Marchantiidae</taxon>
        <taxon>Marchantiales</taxon>
        <taxon>Marchantiaceae</taxon>
        <taxon>Marchantia</taxon>
    </lineage>
</organism>
<dbReference type="EMBL" id="LVLJ01001372">
    <property type="protein sequence ID" value="OAE30001.1"/>
    <property type="molecule type" value="Genomic_DNA"/>
</dbReference>
<dbReference type="Proteomes" id="UP000077202">
    <property type="component" value="Unassembled WGS sequence"/>
</dbReference>